<protein>
    <submittedName>
        <fullName evidence="2">Uncharacterized protein</fullName>
    </submittedName>
</protein>
<evidence type="ECO:0000313" key="2">
    <source>
        <dbReference type="EMBL" id="KAG5841019.1"/>
    </source>
</evidence>
<dbReference type="AlphaFoldDB" id="A0A9D3RRV3"/>
<evidence type="ECO:0000256" key="1">
    <source>
        <dbReference type="SAM" id="MobiDB-lite"/>
    </source>
</evidence>
<dbReference type="EMBL" id="JAFIRN010000010">
    <property type="protein sequence ID" value="KAG5841019.1"/>
    <property type="molecule type" value="Genomic_DNA"/>
</dbReference>
<name>A0A9D3RRV3_ANGAN</name>
<feature type="compositionally biased region" description="Polar residues" evidence="1">
    <location>
        <begin position="39"/>
        <end position="50"/>
    </location>
</feature>
<feature type="region of interest" description="Disordered" evidence="1">
    <location>
        <begin position="39"/>
        <end position="115"/>
    </location>
</feature>
<feature type="compositionally biased region" description="Basic and acidic residues" evidence="1">
    <location>
        <begin position="89"/>
        <end position="107"/>
    </location>
</feature>
<keyword evidence="3" id="KW-1185">Reference proteome</keyword>
<gene>
    <name evidence="2" type="ORF">ANANG_G00195160</name>
</gene>
<reference evidence="2" key="1">
    <citation type="submission" date="2021-01" db="EMBL/GenBank/DDBJ databases">
        <title>A chromosome-scale assembly of European eel, Anguilla anguilla.</title>
        <authorList>
            <person name="Henkel C."/>
            <person name="Jong-Raadsen S.A."/>
            <person name="Dufour S."/>
            <person name="Weltzien F.-A."/>
            <person name="Palstra A.P."/>
            <person name="Pelster B."/>
            <person name="Spaink H.P."/>
            <person name="Van Den Thillart G.E."/>
            <person name="Jansen H."/>
            <person name="Zahm M."/>
            <person name="Klopp C."/>
            <person name="Cedric C."/>
            <person name="Louis A."/>
            <person name="Berthelot C."/>
            <person name="Parey E."/>
            <person name="Roest Crollius H."/>
            <person name="Montfort J."/>
            <person name="Robinson-Rechavi M."/>
            <person name="Bucao C."/>
            <person name="Bouchez O."/>
            <person name="Gislard M."/>
            <person name="Lluch J."/>
            <person name="Milhes M."/>
            <person name="Lampietro C."/>
            <person name="Lopez Roques C."/>
            <person name="Donnadieu C."/>
            <person name="Braasch I."/>
            <person name="Desvignes T."/>
            <person name="Postlethwait J."/>
            <person name="Bobe J."/>
            <person name="Guiguen Y."/>
            <person name="Dirks R."/>
        </authorList>
    </citation>
    <scope>NUCLEOTIDE SEQUENCE</scope>
    <source>
        <strain evidence="2">Tag_6206</strain>
        <tissue evidence="2">Liver</tissue>
    </source>
</reference>
<evidence type="ECO:0000313" key="3">
    <source>
        <dbReference type="Proteomes" id="UP001044222"/>
    </source>
</evidence>
<feature type="non-terminal residue" evidence="2">
    <location>
        <position position="1"/>
    </location>
</feature>
<sequence>SHTSRKDLAGSLLPQPIGVNQQLFTLPLHCSTVKLGSDTQLPAQRFQPFSQRGGGGRGGRGRDQNWGRNSPKPSVTGGSGGAEEETERESECERDRESERGVFDSLRKGSPLECL</sequence>
<proteinExistence type="predicted"/>
<accession>A0A9D3RRV3</accession>
<comment type="caution">
    <text evidence="2">The sequence shown here is derived from an EMBL/GenBank/DDBJ whole genome shotgun (WGS) entry which is preliminary data.</text>
</comment>
<dbReference type="Proteomes" id="UP001044222">
    <property type="component" value="Chromosome 10"/>
</dbReference>
<organism evidence="2 3">
    <name type="scientific">Anguilla anguilla</name>
    <name type="common">European freshwater eel</name>
    <name type="synonym">Muraena anguilla</name>
    <dbReference type="NCBI Taxonomy" id="7936"/>
    <lineage>
        <taxon>Eukaryota</taxon>
        <taxon>Metazoa</taxon>
        <taxon>Chordata</taxon>
        <taxon>Craniata</taxon>
        <taxon>Vertebrata</taxon>
        <taxon>Euteleostomi</taxon>
        <taxon>Actinopterygii</taxon>
        <taxon>Neopterygii</taxon>
        <taxon>Teleostei</taxon>
        <taxon>Anguilliformes</taxon>
        <taxon>Anguillidae</taxon>
        <taxon>Anguilla</taxon>
    </lineage>
</organism>